<dbReference type="PANTHER" id="PTHR43572">
    <property type="entry name" value="CHAPERONE PROTEIN CLPD, CHLOROPLASTIC"/>
    <property type="match status" value="1"/>
</dbReference>
<dbReference type="SUPFAM" id="SSF52540">
    <property type="entry name" value="P-loop containing nucleoside triphosphate hydrolases"/>
    <property type="match status" value="1"/>
</dbReference>
<evidence type="ECO:0000256" key="6">
    <source>
        <dbReference type="SAM" id="MobiDB-lite"/>
    </source>
</evidence>
<evidence type="ECO:0000256" key="1">
    <source>
        <dbReference type="ARBA" id="ARBA00008675"/>
    </source>
</evidence>
<comment type="similarity">
    <text evidence="1">Belongs to the ClpA/ClpB family.</text>
</comment>
<dbReference type="EMBL" id="CP144752">
    <property type="protein sequence ID" value="WVZ87945.1"/>
    <property type="molecule type" value="Genomic_DNA"/>
</dbReference>
<dbReference type="PANTHER" id="PTHR43572:SF38">
    <property type="entry name" value="PROTEIN SMAX1-LIKE 6"/>
    <property type="match status" value="1"/>
</dbReference>
<protein>
    <recommendedName>
        <fullName evidence="7">Clp R domain-containing protein</fullName>
    </recommendedName>
</protein>
<feature type="region of interest" description="Disordered" evidence="6">
    <location>
        <begin position="844"/>
        <end position="872"/>
    </location>
</feature>
<feature type="region of interest" description="Disordered" evidence="6">
    <location>
        <begin position="892"/>
        <end position="917"/>
    </location>
</feature>
<dbReference type="InterPro" id="IPR058954">
    <property type="entry name" value="AAA_lid_SMAX1"/>
</dbReference>
<organism evidence="8 9">
    <name type="scientific">Paspalum notatum var. saurae</name>
    <dbReference type="NCBI Taxonomy" id="547442"/>
    <lineage>
        <taxon>Eukaryota</taxon>
        <taxon>Viridiplantae</taxon>
        <taxon>Streptophyta</taxon>
        <taxon>Embryophyta</taxon>
        <taxon>Tracheophyta</taxon>
        <taxon>Spermatophyta</taxon>
        <taxon>Magnoliopsida</taxon>
        <taxon>Liliopsida</taxon>
        <taxon>Poales</taxon>
        <taxon>Poaceae</taxon>
        <taxon>PACMAD clade</taxon>
        <taxon>Panicoideae</taxon>
        <taxon>Andropogonodae</taxon>
        <taxon>Paspaleae</taxon>
        <taxon>Paspalinae</taxon>
        <taxon>Paspalum</taxon>
    </lineage>
</organism>
<dbReference type="InterPro" id="IPR003959">
    <property type="entry name" value="ATPase_AAA_core"/>
</dbReference>
<feature type="non-terminal residue" evidence="8">
    <location>
        <position position="1025"/>
    </location>
</feature>
<dbReference type="GO" id="GO:0016887">
    <property type="term" value="F:ATP hydrolysis activity"/>
    <property type="evidence" value="ECO:0007669"/>
    <property type="project" value="InterPro"/>
</dbReference>
<gene>
    <name evidence="8" type="ORF">U9M48_034518</name>
</gene>
<evidence type="ECO:0000259" key="7">
    <source>
        <dbReference type="PROSITE" id="PS51903"/>
    </source>
</evidence>
<dbReference type="Gene3D" id="1.10.1780.10">
    <property type="entry name" value="Clp, N-terminal domain"/>
    <property type="match status" value="1"/>
</dbReference>
<dbReference type="InterPro" id="IPR036628">
    <property type="entry name" value="Clp_N_dom_sf"/>
</dbReference>
<evidence type="ECO:0000256" key="5">
    <source>
        <dbReference type="PROSITE-ProRule" id="PRU01251"/>
    </source>
</evidence>
<dbReference type="InterPro" id="IPR058680">
    <property type="entry name" value="NBD_SMAX1-like"/>
</dbReference>
<proteinExistence type="inferred from homology"/>
<evidence type="ECO:0000313" key="8">
    <source>
        <dbReference type="EMBL" id="WVZ87945.1"/>
    </source>
</evidence>
<dbReference type="InterPro" id="IPR004176">
    <property type="entry name" value="Clp_R_N"/>
</dbReference>
<dbReference type="PROSITE" id="PS51903">
    <property type="entry name" value="CLP_R"/>
    <property type="match status" value="1"/>
</dbReference>
<evidence type="ECO:0000256" key="4">
    <source>
        <dbReference type="ARBA" id="ARBA00023163"/>
    </source>
</evidence>
<dbReference type="Pfam" id="PF26587">
    <property type="entry name" value="AAA_lid_SMAX1"/>
    <property type="match status" value="1"/>
</dbReference>
<accession>A0AAQ3U9Y7</accession>
<dbReference type="Pfam" id="PF23569">
    <property type="entry name" value="NBD_SMAX1"/>
    <property type="match status" value="1"/>
</dbReference>
<dbReference type="Pfam" id="PF07724">
    <property type="entry name" value="AAA_2"/>
    <property type="match status" value="1"/>
</dbReference>
<keyword evidence="4" id="KW-0804">Transcription</keyword>
<keyword evidence="3" id="KW-0805">Transcription regulation</keyword>
<dbReference type="GO" id="GO:0005524">
    <property type="term" value="F:ATP binding"/>
    <property type="evidence" value="ECO:0007669"/>
    <property type="project" value="InterPro"/>
</dbReference>
<evidence type="ECO:0000256" key="3">
    <source>
        <dbReference type="ARBA" id="ARBA00023015"/>
    </source>
</evidence>
<dbReference type="InterPro" id="IPR051650">
    <property type="entry name" value="SL_signaling_regulator"/>
</dbReference>
<sequence length="1025" mass="110909">MPTPVPAARQCLAPDAATALDAAAASAHRRAHAHTTSLHLISSLLAPAAAPLLRDALARARSAAYSPRLHLKALELCFAVSLDRLPSASSSADEPPVANSLMAAIKRSQANQRRNPDTFFHLYHHQPSSSTNAIKVDLSHLVLAVLDDLLVSRVFADAGFRGGDVKLAVLRPAPLLGRLPTRARPPPLFLCSFAADDDAGVPSPAAPGGDDNRRRVAEILSRGRSPMLVGVGAASAAADFAKACPYRIIPFDHHADLAVAAPTTPTSGGLILSIGDLKDLVPVAEEADHQHQEKGRRVVAEITRLLETHSRPAAGQSSVWVMGWSATYETYLAFLSKFPLVDKDWDLQLMPISTAVRDAGVMPPATTVAPLSRPATTSSMESFVPFGGFMCDAYEANSLTANSCPQALQYQQCNDRYEQEAATIIRGSGITAEVHQEGQPSLLQDGSMMYPNNGFDAVKVTDDQMVISNAKSISSPSVSQQKNADPVLNLPVRQSKSDKLLQDRALHSNSSNYDSREDHASASSAVPVATDLVLCTPHGSSSKDSGAALCKHVEDAERSIQLMPKKVDDLNLEPPQVSVQSYSFSRSYSNWGQMSPSTLHSAASGGGSAFGQWQRPSPLVAQCFDLSNYKLLMESLFKAVGRQEEALSSICESIAQYRSMERRRGASRKNDIWFSFYGPDSMAKRRVGMALAEVMHGSSENLIYLDLSLQDWGNSNLRGKHVTDYIVDELRKKQRSVIFLDNIEKADCLVQESLTHAIETGRYKGLHGGRVADLNDSIVVLSTRMVQGCKDLGMEEGCAFSEAKVMAAHTHQLKILVEPCASNIDGGPGGKAVVSLSHSLANTQASSSSSSIRKRKLHTSGDREELQESVSTSKRLHRTLSIPFDLNLPVDESEAHDADDDSSSHENSSGDPEGSVDSLLRSVDKSINFKPFDFGKLCEDILQEFSNNICNILGSRCRLEIDIGAMEQIVAASWTSDPGEEMRPVRAWVEQVFGRSLEQLKVRCKNVSSSTLRLVACEDEAPVKD</sequence>
<keyword evidence="2 5" id="KW-0677">Repeat</keyword>
<keyword evidence="9" id="KW-1185">Reference proteome</keyword>
<feature type="compositionally biased region" description="Acidic residues" evidence="6">
    <location>
        <begin position="892"/>
        <end position="901"/>
    </location>
</feature>
<name>A0AAQ3U9Y7_PASNO</name>
<evidence type="ECO:0000256" key="2">
    <source>
        <dbReference type="ARBA" id="ARBA00022737"/>
    </source>
</evidence>
<dbReference type="Gene3D" id="3.40.50.300">
    <property type="entry name" value="P-loop containing nucleotide triphosphate hydrolases"/>
    <property type="match status" value="1"/>
</dbReference>
<evidence type="ECO:0000313" key="9">
    <source>
        <dbReference type="Proteomes" id="UP001341281"/>
    </source>
</evidence>
<dbReference type="AlphaFoldDB" id="A0AAQ3U9Y7"/>
<reference evidence="8 9" key="1">
    <citation type="submission" date="2024-02" db="EMBL/GenBank/DDBJ databases">
        <title>High-quality chromosome-scale genome assembly of Pensacola bahiagrass (Paspalum notatum Flugge var. saurae).</title>
        <authorList>
            <person name="Vega J.M."/>
            <person name="Podio M."/>
            <person name="Orjuela J."/>
            <person name="Siena L.A."/>
            <person name="Pessino S.C."/>
            <person name="Combes M.C."/>
            <person name="Mariac C."/>
            <person name="Albertini E."/>
            <person name="Pupilli F."/>
            <person name="Ortiz J.P.A."/>
            <person name="Leblanc O."/>
        </authorList>
    </citation>
    <scope>NUCLEOTIDE SEQUENCE [LARGE SCALE GENOMIC DNA]</scope>
    <source>
        <strain evidence="8">R1</strain>
        <tissue evidence="8">Leaf</tissue>
    </source>
</reference>
<dbReference type="InterPro" id="IPR027417">
    <property type="entry name" value="P-loop_NTPase"/>
</dbReference>
<feature type="domain" description="Clp R" evidence="7">
    <location>
        <begin position="8"/>
        <end position="177"/>
    </location>
</feature>
<dbReference type="Proteomes" id="UP001341281">
    <property type="component" value="Chromosome 08"/>
</dbReference>